<keyword evidence="7" id="KW-1185">Reference proteome</keyword>
<keyword evidence="3" id="KW-0804">Transcription</keyword>
<keyword evidence="1" id="KW-0805">Transcription regulation</keyword>
<dbReference type="PROSITE" id="PS50977">
    <property type="entry name" value="HTH_TETR_2"/>
    <property type="match status" value="1"/>
</dbReference>
<dbReference type="PANTHER" id="PTHR30055">
    <property type="entry name" value="HTH-TYPE TRANSCRIPTIONAL REGULATOR RUTR"/>
    <property type="match status" value="1"/>
</dbReference>
<dbReference type="AlphaFoldDB" id="A0AAD1HGG9"/>
<feature type="domain" description="HTH tetR-type" evidence="5">
    <location>
        <begin position="14"/>
        <end position="74"/>
    </location>
</feature>
<evidence type="ECO:0000313" key="6">
    <source>
        <dbReference type="EMBL" id="BBX04484.1"/>
    </source>
</evidence>
<dbReference type="Pfam" id="PF00440">
    <property type="entry name" value="TetR_N"/>
    <property type="match status" value="1"/>
</dbReference>
<evidence type="ECO:0000313" key="7">
    <source>
        <dbReference type="Proteomes" id="UP000466681"/>
    </source>
</evidence>
<sequence length="208" mass="23265">MDADAQHRVGRRRSTSWDHISNVALELFAARGFDEVSVDDVAEAAGIARRTLFRYYPSKNALPWGDFEAHLAHMRDLLADLDPDVGIDAALRTALLAFNTFDDAETARHRQRMRVILHSAELQAYSMTMYAGWRAVVATFVARRLGVKETDLVPQTVAWTMLGAALSAYQHWLDDESVPLLRALGDAFDTVSDGLKALDNRAVERIHD</sequence>
<dbReference type="InterPro" id="IPR023851">
    <property type="entry name" value="Tscrpt_reg_TetR-type"/>
</dbReference>
<dbReference type="KEGG" id="mmor:MMOR_54200"/>
<reference evidence="6 7" key="1">
    <citation type="journal article" date="2019" name="Emerg. Microbes Infect.">
        <title>Comprehensive subspecies identification of 175 nontuberculous mycobacteria species based on 7547 genomic profiles.</title>
        <authorList>
            <person name="Matsumoto Y."/>
            <person name="Kinjo T."/>
            <person name="Motooka D."/>
            <person name="Nabeya D."/>
            <person name="Jung N."/>
            <person name="Uechi K."/>
            <person name="Horii T."/>
            <person name="Iida T."/>
            <person name="Fujita J."/>
            <person name="Nakamura S."/>
        </authorList>
    </citation>
    <scope>NUCLEOTIDE SEQUENCE [LARGE SCALE GENOMIC DNA]</scope>
    <source>
        <strain evidence="6 7">JCM 6375</strain>
    </source>
</reference>
<dbReference type="Gene3D" id="1.10.357.10">
    <property type="entry name" value="Tetracycline Repressor, domain 2"/>
    <property type="match status" value="1"/>
</dbReference>
<dbReference type="Proteomes" id="UP000466681">
    <property type="component" value="Chromosome"/>
</dbReference>
<gene>
    <name evidence="6" type="primary">mftR</name>
    <name evidence="6" type="ORF">MMOR_54200</name>
</gene>
<dbReference type="Gene3D" id="1.10.10.60">
    <property type="entry name" value="Homeodomain-like"/>
    <property type="match status" value="1"/>
</dbReference>
<dbReference type="Pfam" id="PF17754">
    <property type="entry name" value="TetR_C_14"/>
    <property type="match status" value="1"/>
</dbReference>
<feature type="DNA-binding region" description="H-T-H motif" evidence="4">
    <location>
        <begin position="37"/>
        <end position="56"/>
    </location>
</feature>
<accession>A0AAD1HGG9</accession>
<dbReference type="InterPro" id="IPR050109">
    <property type="entry name" value="HTH-type_TetR-like_transc_reg"/>
</dbReference>
<evidence type="ECO:0000256" key="4">
    <source>
        <dbReference type="PROSITE-ProRule" id="PRU00335"/>
    </source>
</evidence>
<evidence type="ECO:0000256" key="1">
    <source>
        <dbReference type="ARBA" id="ARBA00023015"/>
    </source>
</evidence>
<dbReference type="InterPro" id="IPR041347">
    <property type="entry name" value="MftR_C"/>
</dbReference>
<evidence type="ECO:0000256" key="2">
    <source>
        <dbReference type="ARBA" id="ARBA00023125"/>
    </source>
</evidence>
<name>A0AAD1HGG9_9MYCO</name>
<dbReference type="GO" id="GO:0000976">
    <property type="term" value="F:transcription cis-regulatory region binding"/>
    <property type="evidence" value="ECO:0007669"/>
    <property type="project" value="TreeGrafter"/>
</dbReference>
<dbReference type="EMBL" id="AP022560">
    <property type="protein sequence ID" value="BBX04484.1"/>
    <property type="molecule type" value="Genomic_DNA"/>
</dbReference>
<proteinExistence type="predicted"/>
<evidence type="ECO:0000256" key="3">
    <source>
        <dbReference type="ARBA" id="ARBA00023163"/>
    </source>
</evidence>
<dbReference type="InterPro" id="IPR001647">
    <property type="entry name" value="HTH_TetR"/>
</dbReference>
<keyword evidence="2 4" id="KW-0238">DNA-binding</keyword>
<organism evidence="6 7">
    <name type="scientific">Mycolicibacterium moriokaense</name>
    <dbReference type="NCBI Taxonomy" id="39691"/>
    <lineage>
        <taxon>Bacteria</taxon>
        <taxon>Bacillati</taxon>
        <taxon>Actinomycetota</taxon>
        <taxon>Actinomycetes</taxon>
        <taxon>Mycobacteriales</taxon>
        <taxon>Mycobacteriaceae</taxon>
        <taxon>Mycolicibacterium</taxon>
    </lineage>
</organism>
<dbReference type="SUPFAM" id="SSF46689">
    <property type="entry name" value="Homeodomain-like"/>
    <property type="match status" value="1"/>
</dbReference>
<dbReference type="InterPro" id="IPR009057">
    <property type="entry name" value="Homeodomain-like_sf"/>
</dbReference>
<dbReference type="PANTHER" id="PTHR30055:SF238">
    <property type="entry name" value="MYCOFACTOCIN BIOSYNTHESIS TRANSCRIPTIONAL REGULATOR MFTR-RELATED"/>
    <property type="match status" value="1"/>
</dbReference>
<dbReference type="PRINTS" id="PR00455">
    <property type="entry name" value="HTHTETR"/>
</dbReference>
<protein>
    <submittedName>
        <fullName evidence="6">Mycofactocin biosynthesis transcriptional regulator MftR</fullName>
    </submittedName>
</protein>
<dbReference type="GO" id="GO:0003700">
    <property type="term" value="F:DNA-binding transcription factor activity"/>
    <property type="evidence" value="ECO:0007669"/>
    <property type="project" value="TreeGrafter"/>
</dbReference>
<dbReference type="NCBIfam" id="TIGR03968">
    <property type="entry name" value="mycofact_TetR"/>
    <property type="match status" value="1"/>
</dbReference>
<evidence type="ECO:0000259" key="5">
    <source>
        <dbReference type="PROSITE" id="PS50977"/>
    </source>
</evidence>